<dbReference type="RefSeq" id="WP_207689247.1">
    <property type="nucleotide sequence ID" value="NZ_CP061799.1"/>
</dbReference>
<dbReference type="CDD" id="cd16833">
    <property type="entry name" value="YfiH"/>
    <property type="match status" value="1"/>
</dbReference>
<organism evidence="11 12">
    <name type="scientific">Desulfonema limicola</name>
    <dbReference type="NCBI Taxonomy" id="45656"/>
    <lineage>
        <taxon>Bacteria</taxon>
        <taxon>Pseudomonadati</taxon>
        <taxon>Thermodesulfobacteriota</taxon>
        <taxon>Desulfobacteria</taxon>
        <taxon>Desulfobacterales</taxon>
        <taxon>Desulfococcaceae</taxon>
        <taxon>Desulfonema</taxon>
    </lineage>
</organism>
<dbReference type="GO" id="GO:0016787">
    <property type="term" value="F:hydrolase activity"/>
    <property type="evidence" value="ECO:0007669"/>
    <property type="project" value="UniProtKB-KW"/>
</dbReference>
<evidence type="ECO:0000256" key="6">
    <source>
        <dbReference type="ARBA" id="ARBA00022833"/>
    </source>
</evidence>
<dbReference type="InterPro" id="IPR038371">
    <property type="entry name" value="Cu_polyphenol_OxRdtase_sf"/>
</dbReference>
<dbReference type="InterPro" id="IPR011324">
    <property type="entry name" value="Cytotoxic_necrot_fac-like_cat"/>
</dbReference>
<dbReference type="Proteomes" id="UP000663720">
    <property type="component" value="Chromosome"/>
</dbReference>
<evidence type="ECO:0000256" key="5">
    <source>
        <dbReference type="ARBA" id="ARBA00022801"/>
    </source>
</evidence>
<keyword evidence="6" id="KW-0862">Zinc</keyword>
<dbReference type="Gene3D" id="3.60.140.10">
    <property type="entry name" value="CNF1/YfiH-like putative cysteine hydrolases"/>
    <property type="match status" value="1"/>
</dbReference>
<evidence type="ECO:0000256" key="9">
    <source>
        <dbReference type="ARBA" id="ARBA00049893"/>
    </source>
</evidence>
<dbReference type="EMBL" id="CP061799">
    <property type="protein sequence ID" value="QTA83390.1"/>
    <property type="molecule type" value="Genomic_DNA"/>
</dbReference>
<dbReference type="InterPro" id="IPR003730">
    <property type="entry name" value="Cu_polyphenol_OxRdtase"/>
</dbReference>
<dbReference type="Pfam" id="PF02578">
    <property type="entry name" value="Cu-oxidase_4"/>
    <property type="match status" value="1"/>
</dbReference>
<dbReference type="PANTHER" id="PTHR30616:SF2">
    <property type="entry name" value="PURINE NUCLEOSIDE PHOSPHORYLASE LACC1"/>
    <property type="match status" value="1"/>
</dbReference>
<evidence type="ECO:0000256" key="1">
    <source>
        <dbReference type="ARBA" id="ARBA00000553"/>
    </source>
</evidence>
<dbReference type="GO" id="GO:0017061">
    <property type="term" value="F:S-methyl-5-thioadenosine phosphorylase activity"/>
    <property type="evidence" value="ECO:0007669"/>
    <property type="project" value="UniProtKB-EC"/>
</dbReference>
<name>A0A975BDR8_9BACT</name>
<evidence type="ECO:0000256" key="3">
    <source>
        <dbReference type="ARBA" id="ARBA00022679"/>
    </source>
</evidence>
<keyword evidence="12" id="KW-1185">Reference proteome</keyword>
<comment type="catalytic activity">
    <reaction evidence="1">
        <text>inosine + phosphate = alpha-D-ribose 1-phosphate + hypoxanthine</text>
        <dbReference type="Rhea" id="RHEA:27646"/>
        <dbReference type="ChEBI" id="CHEBI:17368"/>
        <dbReference type="ChEBI" id="CHEBI:17596"/>
        <dbReference type="ChEBI" id="CHEBI:43474"/>
        <dbReference type="ChEBI" id="CHEBI:57720"/>
        <dbReference type="EC" id="2.4.2.1"/>
    </reaction>
    <physiologicalReaction direction="left-to-right" evidence="1">
        <dbReference type="Rhea" id="RHEA:27647"/>
    </physiologicalReaction>
</comment>
<protein>
    <recommendedName>
        <fullName evidence="10">Purine nucleoside phosphorylase</fullName>
    </recommendedName>
</protein>
<evidence type="ECO:0000256" key="10">
    <source>
        <dbReference type="RuleBase" id="RU361274"/>
    </source>
</evidence>
<evidence type="ECO:0000256" key="2">
    <source>
        <dbReference type="ARBA" id="ARBA00007353"/>
    </source>
</evidence>
<dbReference type="SUPFAM" id="SSF64438">
    <property type="entry name" value="CNF1/YfiH-like putative cysteine hydrolases"/>
    <property type="match status" value="1"/>
</dbReference>
<keyword evidence="4" id="KW-0479">Metal-binding</keyword>
<comment type="catalytic activity">
    <reaction evidence="7">
        <text>adenosine + H2O + H(+) = inosine + NH4(+)</text>
        <dbReference type="Rhea" id="RHEA:24408"/>
        <dbReference type="ChEBI" id="CHEBI:15377"/>
        <dbReference type="ChEBI" id="CHEBI:15378"/>
        <dbReference type="ChEBI" id="CHEBI:16335"/>
        <dbReference type="ChEBI" id="CHEBI:17596"/>
        <dbReference type="ChEBI" id="CHEBI:28938"/>
        <dbReference type="EC" id="3.5.4.4"/>
    </reaction>
    <physiologicalReaction direction="left-to-right" evidence="7">
        <dbReference type="Rhea" id="RHEA:24409"/>
    </physiologicalReaction>
</comment>
<evidence type="ECO:0000256" key="4">
    <source>
        <dbReference type="ARBA" id="ARBA00022723"/>
    </source>
</evidence>
<evidence type="ECO:0000313" key="12">
    <source>
        <dbReference type="Proteomes" id="UP000663720"/>
    </source>
</evidence>
<reference evidence="11" key="1">
    <citation type="journal article" date="2021" name="Microb. Physiol.">
        <title>Proteogenomic Insights into the Physiology of Marine, Sulfate-Reducing, Filamentous Desulfonema limicola and Desulfonema magnum.</title>
        <authorList>
            <person name="Schnaars V."/>
            <person name="Wohlbrand L."/>
            <person name="Scheve S."/>
            <person name="Hinrichs C."/>
            <person name="Reinhardt R."/>
            <person name="Rabus R."/>
        </authorList>
    </citation>
    <scope>NUCLEOTIDE SEQUENCE</scope>
    <source>
        <strain evidence="11">5ac10</strain>
    </source>
</reference>
<comment type="catalytic activity">
    <reaction evidence="9">
        <text>S-methyl-5'-thioadenosine + phosphate = 5-(methylsulfanyl)-alpha-D-ribose 1-phosphate + adenine</text>
        <dbReference type="Rhea" id="RHEA:11852"/>
        <dbReference type="ChEBI" id="CHEBI:16708"/>
        <dbReference type="ChEBI" id="CHEBI:17509"/>
        <dbReference type="ChEBI" id="CHEBI:43474"/>
        <dbReference type="ChEBI" id="CHEBI:58533"/>
        <dbReference type="EC" id="2.4.2.28"/>
    </reaction>
    <physiologicalReaction direction="left-to-right" evidence="9">
        <dbReference type="Rhea" id="RHEA:11853"/>
    </physiologicalReaction>
</comment>
<proteinExistence type="inferred from homology"/>
<evidence type="ECO:0000256" key="7">
    <source>
        <dbReference type="ARBA" id="ARBA00047989"/>
    </source>
</evidence>
<dbReference type="NCBIfam" id="TIGR00726">
    <property type="entry name" value="peptidoglycan editing factor PgeF"/>
    <property type="match status" value="1"/>
</dbReference>
<keyword evidence="5" id="KW-0378">Hydrolase</keyword>
<dbReference type="KEGG" id="dli:dnl_57940"/>
<dbReference type="AlphaFoldDB" id="A0A975BDR8"/>
<accession>A0A975BDR8</accession>
<evidence type="ECO:0000256" key="8">
    <source>
        <dbReference type="ARBA" id="ARBA00048968"/>
    </source>
</evidence>
<sequence>MINIQKNGLSFFQFPNLAEYPGICHGIFTRKGGVSSQPYDSLNTSLNSGDLETNVIKNRSLILQCLEIDNLFFINQVHGTDIVVLNKKDCQPPDYPVTGDAVISNIPGKNIVIQTADCQAVLLYDAHKQTAANIHAGWRGSIQNIIGKTIQKMEKIFKCNPAHITAGIGPALGLCCAEFINYKKEIPEKYWKYKNNSNHFDFYAVSRDQLCNAGVLPENIFSSSFCTKCSSSLFFSFRKNKTTGRFASIIGIK</sequence>
<gene>
    <name evidence="11" type="ORF">dnl_57940</name>
</gene>
<dbReference type="GO" id="GO:0005507">
    <property type="term" value="F:copper ion binding"/>
    <property type="evidence" value="ECO:0007669"/>
    <property type="project" value="TreeGrafter"/>
</dbReference>
<evidence type="ECO:0000313" key="11">
    <source>
        <dbReference type="EMBL" id="QTA83390.1"/>
    </source>
</evidence>
<comment type="catalytic activity">
    <reaction evidence="8">
        <text>adenosine + phosphate = alpha-D-ribose 1-phosphate + adenine</text>
        <dbReference type="Rhea" id="RHEA:27642"/>
        <dbReference type="ChEBI" id="CHEBI:16335"/>
        <dbReference type="ChEBI" id="CHEBI:16708"/>
        <dbReference type="ChEBI" id="CHEBI:43474"/>
        <dbReference type="ChEBI" id="CHEBI:57720"/>
        <dbReference type="EC" id="2.4.2.1"/>
    </reaction>
    <physiologicalReaction direction="left-to-right" evidence="8">
        <dbReference type="Rhea" id="RHEA:27643"/>
    </physiologicalReaction>
</comment>
<dbReference type="PANTHER" id="PTHR30616">
    <property type="entry name" value="UNCHARACTERIZED PROTEIN YFIH"/>
    <property type="match status" value="1"/>
</dbReference>
<comment type="similarity">
    <text evidence="2 10">Belongs to the purine nucleoside phosphorylase YfiH/LACC1 family.</text>
</comment>
<keyword evidence="3" id="KW-0808">Transferase</keyword>